<name>A0A5D2CY67_GOSDA</name>
<sequence>MARKGNPISVRLEKNRSSDSSRFSEGDRESHRMGIQNGATGGDAEATRVGLCAVTLQQAYGGITPYDIHTKLSVPVSLTRSGYPRIIPSFHRQQIYKRDDKADMLVKLYLSFFSLSRAIKLAKWISPSLFASITDPMSDVQKFAEVRDWLRGLIRKLANRYLSQALSRPLYQGISWEPTWKALPTDRKRPGQSRRERGIFANFTSE</sequence>
<feature type="region of interest" description="Disordered" evidence="1">
    <location>
        <begin position="1"/>
        <end position="41"/>
    </location>
</feature>
<accession>A0A5D2CY67</accession>
<reference evidence="2 3" key="1">
    <citation type="submission" date="2019-06" db="EMBL/GenBank/DDBJ databases">
        <title>WGS assembly of Gossypium darwinii.</title>
        <authorList>
            <person name="Chen Z.J."/>
            <person name="Sreedasyam A."/>
            <person name="Ando A."/>
            <person name="Song Q."/>
            <person name="De L."/>
            <person name="Hulse-Kemp A."/>
            <person name="Ding M."/>
            <person name="Ye W."/>
            <person name="Kirkbride R."/>
            <person name="Jenkins J."/>
            <person name="Plott C."/>
            <person name="Lovell J."/>
            <person name="Lin Y.-M."/>
            <person name="Vaughn R."/>
            <person name="Liu B."/>
            <person name="Li W."/>
            <person name="Simpson S."/>
            <person name="Scheffler B."/>
            <person name="Saski C."/>
            <person name="Grover C."/>
            <person name="Hu G."/>
            <person name="Conover J."/>
            <person name="Carlson J."/>
            <person name="Shu S."/>
            <person name="Boston L."/>
            <person name="Williams M."/>
            <person name="Peterson D."/>
            <person name="Mcgee K."/>
            <person name="Jones D."/>
            <person name="Wendel J."/>
            <person name="Stelly D."/>
            <person name="Grimwood J."/>
            <person name="Schmutz J."/>
        </authorList>
    </citation>
    <scope>NUCLEOTIDE SEQUENCE [LARGE SCALE GENOMIC DNA]</scope>
    <source>
        <strain evidence="2">1808015.09</strain>
    </source>
</reference>
<evidence type="ECO:0000256" key="1">
    <source>
        <dbReference type="SAM" id="MobiDB-lite"/>
    </source>
</evidence>
<proteinExistence type="predicted"/>
<evidence type="ECO:0000313" key="3">
    <source>
        <dbReference type="Proteomes" id="UP000323506"/>
    </source>
</evidence>
<evidence type="ECO:0000313" key="2">
    <source>
        <dbReference type="EMBL" id="TYG73205.1"/>
    </source>
</evidence>
<gene>
    <name evidence="2" type="ORF">ES288_D04G082300v1</name>
</gene>
<dbReference type="EMBL" id="CM017704">
    <property type="protein sequence ID" value="TYG73205.1"/>
    <property type="molecule type" value="Genomic_DNA"/>
</dbReference>
<dbReference type="AlphaFoldDB" id="A0A5D2CY67"/>
<feature type="compositionally biased region" description="Basic and acidic residues" evidence="1">
    <location>
        <begin position="11"/>
        <end position="32"/>
    </location>
</feature>
<organism evidence="2 3">
    <name type="scientific">Gossypium darwinii</name>
    <name type="common">Darwin's cotton</name>
    <name type="synonym">Gossypium barbadense var. darwinii</name>
    <dbReference type="NCBI Taxonomy" id="34276"/>
    <lineage>
        <taxon>Eukaryota</taxon>
        <taxon>Viridiplantae</taxon>
        <taxon>Streptophyta</taxon>
        <taxon>Embryophyta</taxon>
        <taxon>Tracheophyta</taxon>
        <taxon>Spermatophyta</taxon>
        <taxon>Magnoliopsida</taxon>
        <taxon>eudicotyledons</taxon>
        <taxon>Gunneridae</taxon>
        <taxon>Pentapetalae</taxon>
        <taxon>rosids</taxon>
        <taxon>malvids</taxon>
        <taxon>Malvales</taxon>
        <taxon>Malvaceae</taxon>
        <taxon>Malvoideae</taxon>
        <taxon>Gossypium</taxon>
    </lineage>
</organism>
<dbReference type="Proteomes" id="UP000323506">
    <property type="component" value="Chromosome D04"/>
</dbReference>
<keyword evidence="3" id="KW-1185">Reference proteome</keyword>
<protein>
    <submittedName>
        <fullName evidence="2">Uncharacterized protein</fullName>
    </submittedName>
</protein>